<keyword evidence="1 2" id="KW-0597">Phosphoprotein</keyword>
<protein>
    <submittedName>
        <fullName evidence="4">Response regulator receiver domain-containing protein</fullName>
    </submittedName>
</protein>
<dbReference type="Proteomes" id="UP000183417">
    <property type="component" value="Unassembled WGS sequence"/>
</dbReference>
<dbReference type="SMART" id="SM00448">
    <property type="entry name" value="REC"/>
    <property type="match status" value="1"/>
</dbReference>
<evidence type="ECO:0000259" key="3">
    <source>
        <dbReference type="PROSITE" id="PS50110"/>
    </source>
</evidence>
<dbReference type="PANTHER" id="PTHR44591:SF3">
    <property type="entry name" value="RESPONSE REGULATORY DOMAIN-CONTAINING PROTEIN"/>
    <property type="match status" value="1"/>
</dbReference>
<dbReference type="AlphaFoldDB" id="A0A1H3UIC3"/>
<dbReference type="GO" id="GO:0000160">
    <property type="term" value="P:phosphorelay signal transduction system"/>
    <property type="evidence" value="ECO:0007669"/>
    <property type="project" value="InterPro"/>
</dbReference>
<proteinExistence type="predicted"/>
<dbReference type="Gene3D" id="3.40.50.2300">
    <property type="match status" value="1"/>
</dbReference>
<reference evidence="4 5" key="1">
    <citation type="submission" date="2016-10" db="EMBL/GenBank/DDBJ databases">
        <authorList>
            <person name="de Groot N.N."/>
        </authorList>
    </citation>
    <scope>NUCLEOTIDE SEQUENCE [LARGE SCALE GENOMIC DNA]</scope>
    <source>
        <strain evidence="4 5">LMG 24775</strain>
    </source>
</reference>
<dbReference type="InterPro" id="IPR001789">
    <property type="entry name" value="Sig_transdc_resp-reg_receiver"/>
</dbReference>
<dbReference type="SUPFAM" id="SSF52172">
    <property type="entry name" value="CheY-like"/>
    <property type="match status" value="1"/>
</dbReference>
<name>A0A1H3UIC3_9BURK</name>
<evidence type="ECO:0000256" key="2">
    <source>
        <dbReference type="PROSITE-ProRule" id="PRU00169"/>
    </source>
</evidence>
<dbReference type="EMBL" id="FNPE01000047">
    <property type="protein sequence ID" value="SDZ62168.1"/>
    <property type="molecule type" value="Genomic_DNA"/>
</dbReference>
<dbReference type="InterPro" id="IPR050595">
    <property type="entry name" value="Bact_response_regulator"/>
</dbReference>
<evidence type="ECO:0000313" key="4">
    <source>
        <dbReference type="EMBL" id="SDZ62168.1"/>
    </source>
</evidence>
<dbReference type="PROSITE" id="PS50110">
    <property type="entry name" value="RESPONSE_REGULATORY"/>
    <property type="match status" value="1"/>
</dbReference>
<dbReference type="PANTHER" id="PTHR44591">
    <property type="entry name" value="STRESS RESPONSE REGULATOR PROTEIN 1"/>
    <property type="match status" value="1"/>
</dbReference>
<dbReference type="Pfam" id="PF00072">
    <property type="entry name" value="Response_reg"/>
    <property type="match status" value="1"/>
</dbReference>
<evidence type="ECO:0000256" key="1">
    <source>
        <dbReference type="ARBA" id="ARBA00022553"/>
    </source>
</evidence>
<feature type="domain" description="Response regulatory" evidence="3">
    <location>
        <begin position="8"/>
        <end position="125"/>
    </location>
</feature>
<organism evidence="4 5">
    <name type="scientific">Delftia lacustris</name>
    <dbReference type="NCBI Taxonomy" id="558537"/>
    <lineage>
        <taxon>Bacteria</taxon>
        <taxon>Pseudomonadati</taxon>
        <taxon>Pseudomonadota</taxon>
        <taxon>Betaproteobacteria</taxon>
        <taxon>Burkholderiales</taxon>
        <taxon>Comamonadaceae</taxon>
        <taxon>Delftia</taxon>
    </lineage>
</organism>
<gene>
    <name evidence="4" type="ORF">SAMN05421547_1474</name>
</gene>
<dbReference type="InterPro" id="IPR011006">
    <property type="entry name" value="CheY-like_superfamily"/>
</dbReference>
<dbReference type="CDD" id="cd17574">
    <property type="entry name" value="REC_OmpR"/>
    <property type="match status" value="1"/>
</dbReference>
<feature type="modified residue" description="4-aspartylphosphate" evidence="2">
    <location>
        <position position="57"/>
    </location>
</feature>
<accession>A0A1H3UIC3</accession>
<sequence length="128" mass="14546">MKDLPMQKILIAEDHADIRKLLRMTLEFSDFDVIEACDGDEAWAMAERLRPDIVLLDIMMPGTLDGLEVCSRIKRSYELLHTQVILLTARGSAEDRKAGLQAGADEYLVKPFSTLKLLETIEKLERID</sequence>
<evidence type="ECO:0000313" key="5">
    <source>
        <dbReference type="Proteomes" id="UP000183417"/>
    </source>
</evidence>